<dbReference type="PANTHER" id="PTHR30349">
    <property type="entry name" value="PHAGE INTEGRASE-RELATED"/>
    <property type="match status" value="1"/>
</dbReference>
<feature type="active site" evidence="9">
    <location>
        <position position="184"/>
    </location>
</feature>
<dbReference type="InterPro" id="IPR050090">
    <property type="entry name" value="Tyrosine_recombinase_XerCD"/>
</dbReference>
<dbReference type="InterPro" id="IPR013762">
    <property type="entry name" value="Integrase-like_cat_sf"/>
</dbReference>
<dbReference type="InterPro" id="IPR004107">
    <property type="entry name" value="Integrase_SAM-like_N"/>
</dbReference>
<feature type="active site" evidence="9">
    <location>
        <position position="160"/>
    </location>
</feature>
<comment type="subunit">
    <text evidence="9">Forms a cyclic heterotetrameric complex composed of two molecules of XerC and two molecules of XerD.</text>
</comment>
<dbReference type="PROSITE" id="PS51898">
    <property type="entry name" value="TYR_RECOMBINASE"/>
    <property type="match status" value="1"/>
</dbReference>
<organism evidence="12 13">
    <name type="scientific">Cellulomonas wangleii</name>
    <dbReference type="NCBI Taxonomy" id="2816956"/>
    <lineage>
        <taxon>Bacteria</taxon>
        <taxon>Bacillati</taxon>
        <taxon>Actinomycetota</taxon>
        <taxon>Actinomycetes</taxon>
        <taxon>Micrococcales</taxon>
        <taxon>Cellulomonadaceae</taxon>
        <taxon>Cellulomonas</taxon>
    </lineage>
</organism>
<evidence type="ECO:0000256" key="1">
    <source>
        <dbReference type="ARBA" id="ARBA00004496"/>
    </source>
</evidence>
<keyword evidence="5 9" id="KW-0229">DNA integration</keyword>
<evidence type="ECO:0000256" key="6">
    <source>
        <dbReference type="ARBA" id="ARBA00023125"/>
    </source>
</evidence>
<dbReference type="Proteomes" id="UP000677804">
    <property type="component" value="Chromosome"/>
</dbReference>
<evidence type="ECO:0000313" key="12">
    <source>
        <dbReference type="EMBL" id="QVI64161.1"/>
    </source>
</evidence>
<feature type="active site" evidence="9">
    <location>
        <position position="280"/>
    </location>
</feature>
<dbReference type="InterPro" id="IPR002104">
    <property type="entry name" value="Integrase_catalytic"/>
</dbReference>
<dbReference type="Gene3D" id="1.10.150.130">
    <property type="match status" value="1"/>
</dbReference>
<evidence type="ECO:0000256" key="7">
    <source>
        <dbReference type="ARBA" id="ARBA00023172"/>
    </source>
</evidence>
<evidence type="ECO:0000259" key="11">
    <source>
        <dbReference type="PROSITE" id="PS51900"/>
    </source>
</evidence>
<dbReference type="InterPro" id="IPR044068">
    <property type="entry name" value="CB"/>
</dbReference>
<keyword evidence="8 9" id="KW-0131">Cell cycle</keyword>
<evidence type="ECO:0000259" key="10">
    <source>
        <dbReference type="PROSITE" id="PS51898"/>
    </source>
</evidence>
<dbReference type="Pfam" id="PF00589">
    <property type="entry name" value="Phage_integrase"/>
    <property type="match status" value="1"/>
</dbReference>
<dbReference type="PROSITE" id="PS51900">
    <property type="entry name" value="CB"/>
    <property type="match status" value="1"/>
</dbReference>
<sequence>MAAISTGAAQRELLRADFATHLRAQRGVSDHTVRAYLGDVDHLLDHAVRHGATDLGDVDITILRGWLAAMANAHRSRATLARRAAAARTFFRWAVHTGRVPTDPTLRLGTARAAGALPTVLAVEPVTRLLDAARERALDGDAVHVRDWAAVELLYATGVRVGELCGADVDDVDAAELMLRVVGKGDKERVVPFGRPAAQAVDAWLRTGRPRLVRDGSPPALLLGSRGGRIDQRQVRTVVHDLAREVGVEDVAPHALRHTAATHLLEGGSDLRTVQEILGHASLSTTQRYTHVSAERLRSAFQLAHPRA</sequence>
<evidence type="ECO:0000313" key="13">
    <source>
        <dbReference type="Proteomes" id="UP000677804"/>
    </source>
</evidence>
<dbReference type="SUPFAM" id="SSF56349">
    <property type="entry name" value="DNA breaking-rejoining enzymes"/>
    <property type="match status" value="1"/>
</dbReference>
<gene>
    <name evidence="9" type="primary">xerC</name>
    <name evidence="12" type="ORF">KG103_07475</name>
</gene>
<protein>
    <recommendedName>
        <fullName evidence="9">Tyrosine recombinase XerC</fullName>
    </recommendedName>
</protein>
<feature type="active site" description="O-(3'-phospho-DNA)-tyrosine intermediate" evidence="9">
    <location>
        <position position="289"/>
    </location>
</feature>
<evidence type="ECO:0000256" key="8">
    <source>
        <dbReference type="ARBA" id="ARBA00023306"/>
    </source>
</evidence>
<accession>A0ABX8DAF0</accession>
<dbReference type="HAMAP" id="MF_01808">
    <property type="entry name" value="Recomb_XerC_XerD"/>
    <property type="match status" value="1"/>
</dbReference>
<keyword evidence="3 9" id="KW-0132">Cell division</keyword>
<evidence type="ECO:0000256" key="3">
    <source>
        <dbReference type="ARBA" id="ARBA00022618"/>
    </source>
</evidence>
<keyword evidence="13" id="KW-1185">Reference proteome</keyword>
<proteinExistence type="inferred from homology"/>
<dbReference type="PANTHER" id="PTHR30349:SF77">
    <property type="entry name" value="TYROSINE RECOMBINASE XERC"/>
    <property type="match status" value="1"/>
</dbReference>
<comment type="function">
    <text evidence="9">Site-specific tyrosine recombinase, which acts by catalyzing the cutting and rejoining of the recombining DNA molecules. The XerC-XerD complex is essential to convert dimers of the bacterial chromosome into monomers to permit their segregation at cell division. It also contributes to the segregational stability of plasmids.</text>
</comment>
<reference evidence="12 13" key="1">
    <citation type="submission" date="2021-05" db="EMBL/GenBank/DDBJ databases">
        <title>Novel species in genus Cellulomonas.</title>
        <authorList>
            <person name="Zhang G."/>
        </authorList>
    </citation>
    <scope>NUCLEOTIDE SEQUENCE [LARGE SCALE GENOMIC DNA]</scope>
    <source>
        <strain evidence="13">zg-ZUI222</strain>
    </source>
</reference>
<name>A0ABX8DAF0_9CELL</name>
<keyword evidence="6 9" id="KW-0238">DNA-binding</keyword>
<feature type="domain" description="Tyr recombinase" evidence="10">
    <location>
        <begin position="116"/>
        <end position="302"/>
    </location>
</feature>
<feature type="active site" evidence="9">
    <location>
        <position position="257"/>
    </location>
</feature>
<dbReference type="InterPro" id="IPR023009">
    <property type="entry name" value="Tyrosine_recombinase_XerC/XerD"/>
</dbReference>
<feature type="active site" evidence="9">
    <location>
        <position position="254"/>
    </location>
</feature>
<feature type="domain" description="Core-binding (CB)" evidence="11">
    <location>
        <begin position="9"/>
        <end position="95"/>
    </location>
</feature>
<keyword evidence="7 9" id="KW-0233">DNA recombination</keyword>
<evidence type="ECO:0000256" key="5">
    <source>
        <dbReference type="ARBA" id="ARBA00022908"/>
    </source>
</evidence>
<dbReference type="Pfam" id="PF02899">
    <property type="entry name" value="Phage_int_SAM_1"/>
    <property type="match status" value="1"/>
</dbReference>
<dbReference type="EMBL" id="CP074405">
    <property type="protein sequence ID" value="QVI64161.1"/>
    <property type="molecule type" value="Genomic_DNA"/>
</dbReference>
<keyword evidence="2 9" id="KW-0963">Cytoplasm</keyword>
<keyword evidence="4 9" id="KW-0159">Chromosome partition</keyword>
<evidence type="ECO:0000256" key="2">
    <source>
        <dbReference type="ARBA" id="ARBA00022490"/>
    </source>
</evidence>
<dbReference type="Gene3D" id="1.10.443.10">
    <property type="entry name" value="Intergrase catalytic core"/>
    <property type="match status" value="1"/>
</dbReference>
<dbReference type="InterPro" id="IPR010998">
    <property type="entry name" value="Integrase_recombinase_N"/>
</dbReference>
<evidence type="ECO:0000256" key="9">
    <source>
        <dbReference type="HAMAP-Rule" id="MF_01808"/>
    </source>
</evidence>
<comment type="subcellular location">
    <subcellularLocation>
        <location evidence="1 9">Cytoplasm</location>
    </subcellularLocation>
</comment>
<dbReference type="InterPro" id="IPR011010">
    <property type="entry name" value="DNA_brk_join_enz"/>
</dbReference>
<comment type="similarity">
    <text evidence="9">Belongs to the 'phage' integrase family. XerC subfamily.</text>
</comment>
<evidence type="ECO:0000256" key="4">
    <source>
        <dbReference type="ARBA" id="ARBA00022829"/>
    </source>
</evidence>
<dbReference type="CDD" id="cd00798">
    <property type="entry name" value="INT_XerDC_C"/>
    <property type="match status" value="1"/>
</dbReference>